<comment type="similarity">
    <text evidence="1">Belongs to the site-specific recombinase resolvase family.</text>
</comment>
<keyword evidence="2" id="KW-0229">DNA integration</keyword>
<dbReference type="KEGG" id="nba:CUN60_07110"/>
<protein>
    <submittedName>
        <fullName evidence="8">Transposase</fullName>
    </submittedName>
</protein>
<dbReference type="Proteomes" id="UP000236655">
    <property type="component" value="Chromosome"/>
</dbReference>
<dbReference type="InterPro" id="IPR036162">
    <property type="entry name" value="Resolvase-like_N_sf"/>
</dbReference>
<keyword evidence="3" id="KW-0238">DNA-binding</keyword>
<dbReference type="InterPro" id="IPR006118">
    <property type="entry name" value="Recombinase_CS"/>
</dbReference>
<evidence type="ECO:0000313" key="9">
    <source>
        <dbReference type="Proteomes" id="UP000236655"/>
    </source>
</evidence>
<gene>
    <name evidence="8" type="ORF">CUN60_07110</name>
</gene>
<evidence type="ECO:0000259" key="7">
    <source>
        <dbReference type="PROSITE" id="PS51736"/>
    </source>
</evidence>
<dbReference type="PROSITE" id="PS51736">
    <property type="entry name" value="RECOMBINASES_3"/>
    <property type="match status" value="1"/>
</dbReference>
<evidence type="ECO:0000256" key="3">
    <source>
        <dbReference type="ARBA" id="ARBA00023125"/>
    </source>
</evidence>
<dbReference type="InterPro" id="IPR050639">
    <property type="entry name" value="SSR_resolvase"/>
</dbReference>
<dbReference type="SUPFAM" id="SSF53041">
    <property type="entry name" value="Resolvase-like"/>
    <property type="match status" value="1"/>
</dbReference>
<evidence type="ECO:0000256" key="4">
    <source>
        <dbReference type="ARBA" id="ARBA00023172"/>
    </source>
</evidence>
<dbReference type="Gene3D" id="3.40.50.1390">
    <property type="entry name" value="Resolvase, N-terminal catalytic domain"/>
    <property type="match status" value="1"/>
</dbReference>
<evidence type="ECO:0000256" key="5">
    <source>
        <dbReference type="PIRSR" id="PIRSR606118-50"/>
    </source>
</evidence>
<evidence type="ECO:0000313" key="8">
    <source>
        <dbReference type="EMBL" id="AUR52077.1"/>
    </source>
</evidence>
<dbReference type="GO" id="GO:0003677">
    <property type="term" value="F:DNA binding"/>
    <property type="evidence" value="ECO:0007669"/>
    <property type="project" value="UniProtKB-KW"/>
</dbReference>
<dbReference type="Gene3D" id="1.10.10.60">
    <property type="entry name" value="Homeodomain-like"/>
    <property type="match status" value="1"/>
</dbReference>
<dbReference type="PROSITE" id="PS00018">
    <property type="entry name" value="EF_HAND_1"/>
    <property type="match status" value="1"/>
</dbReference>
<dbReference type="PANTHER" id="PTHR30461:SF26">
    <property type="entry name" value="RESOLVASE HOMOLOG YNEB"/>
    <property type="match status" value="1"/>
</dbReference>
<proteinExistence type="inferred from homology"/>
<keyword evidence="4" id="KW-0233">DNA recombination</keyword>
<feature type="active site" description="O-(5'-phospho-DNA)-serine intermediate" evidence="5 6">
    <location>
        <position position="13"/>
    </location>
</feature>
<dbReference type="CDD" id="cd00569">
    <property type="entry name" value="HTH_Hin_like"/>
    <property type="match status" value="1"/>
</dbReference>
<dbReference type="RefSeq" id="WP_102951373.1">
    <property type="nucleotide sequence ID" value="NZ_CP024847.1"/>
</dbReference>
<accession>A0A2I7N6H3</accession>
<dbReference type="SMART" id="SM00857">
    <property type="entry name" value="Resolvase"/>
    <property type="match status" value="1"/>
</dbReference>
<dbReference type="EMBL" id="CP024847">
    <property type="protein sequence ID" value="AUR52077.1"/>
    <property type="molecule type" value="Genomic_DNA"/>
</dbReference>
<dbReference type="GO" id="GO:0000150">
    <property type="term" value="F:DNA strand exchange activity"/>
    <property type="evidence" value="ECO:0007669"/>
    <property type="project" value="InterPro"/>
</dbReference>
<dbReference type="Pfam" id="PF02796">
    <property type="entry name" value="HTH_7"/>
    <property type="match status" value="1"/>
</dbReference>
<reference evidence="9" key="1">
    <citation type="submission" date="2017-11" db="EMBL/GenBank/DDBJ databases">
        <authorList>
            <person name="Chan K.G."/>
            <person name="Lee L.S."/>
        </authorList>
    </citation>
    <scope>NUCLEOTIDE SEQUENCE [LARGE SCALE GENOMIC DNA]</scope>
    <source>
        <strain evidence="9">DSM 100970</strain>
    </source>
</reference>
<dbReference type="CDD" id="cd03768">
    <property type="entry name" value="SR_ResInv"/>
    <property type="match status" value="1"/>
</dbReference>
<feature type="domain" description="Resolvase/invertase-type recombinase catalytic" evidence="7">
    <location>
        <begin position="5"/>
        <end position="138"/>
    </location>
</feature>
<dbReference type="InterPro" id="IPR006120">
    <property type="entry name" value="Resolvase_HTH_dom"/>
</dbReference>
<evidence type="ECO:0000256" key="1">
    <source>
        <dbReference type="ARBA" id="ARBA00009913"/>
    </source>
</evidence>
<dbReference type="OrthoDB" id="8585334at2"/>
<evidence type="ECO:0000256" key="6">
    <source>
        <dbReference type="PROSITE-ProRule" id="PRU10137"/>
    </source>
</evidence>
<dbReference type="InterPro" id="IPR006119">
    <property type="entry name" value="Resolv_N"/>
</dbReference>
<dbReference type="SUPFAM" id="SSF46689">
    <property type="entry name" value="Homeodomain-like"/>
    <property type="match status" value="1"/>
</dbReference>
<dbReference type="AlphaFoldDB" id="A0A2I7N6H3"/>
<sequence>MAKGQNIGYIRVSSIDQNTDRQLDGVELDKVFTDKCSGKDTDRPQLQLLIDFVREGDTVFVHSMDRLARNLDDLRKLVNTLTTKGVIIKFMKENLVFTGEASPMSTLLLSVMGAFAEFERALIRERQKEGIAIAKKAGKYGNRGKRLTQEQIQELKQMATERYKKIDIARKFGISRDSVYRYLRS</sequence>
<evidence type="ECO:0000256" key="2">
    <source>
        <dbReference type="ARBA" id="ARBA00022908"/>
    </source>
</evidence>
<keyword evidence="9" id="KW-1185">Reference proteome</keyword>
<name>A0A2I7N6H3_9NEIS</name>
<dbReference type="InterPro" id="IPR009057">
    <property type="entry name" value="Homeodomain-like_sf"/>
</dbReference>
<dbReference type="PANTHER" id="PTHR30461">
    <property type="entry name" value="DNA-INVERTASE FROM LAMBDOID PROPHAGE"/>
    <property type="match status" value="1"/>
</dbReference>
<dbReference type="Pfam" id="PF00239">
    <property type="entry name" value="Resolvase"/>
    <property type="match status" value="1"/>
</dbReference>
<dbReference type="InterPro" id="IPR018247">
    <property type="entry name" value="EF_Hand_1_Ca_BS"/>
</dbReference>
<organism evidence="8 9">
    <name type="scientific">Aquella oligotrophica</name>
    <dbReference type="NCBI Taxonomy" id="2067065"/>
    <lineage>
        <taxon>Bacteria</taxon>
        <taxon>Pseudomonadati</taxon>
        <taxon>Pseudomonadota</taxon>
        <taxon>Betaproteobacteria</taxon>
        <taxon>Neisseriales</taxon>
        <taxon>Neisseriaceae</taxon>
        <taxon>Aquella</taxon>
    </lineage>
</organism>
<dbReference type="PROSITE" id="PS00397">
    <property type="entry name" value="RECOMBINASES_1"/>
    <property type="match status" value="1"/>
</dbReference>
<dbReference type="GO" id="GO:0015074">
    <property type="term" value="P:DNA integration"/>
    <property type="evidence" value="ECO:0007669"/>
    <property type="project" value="UniProtKB-KW"/>
</dbReference>